<evidence type="ECO:0000256" key="11">
    <source>
        <dbReference type="ARBA" id="ARBA00023251"/>
    </source>
</evidence>
<dbReference type="GO" id="GO:0006629">
    <property type="term" value="P:lipid metabolic process"/>
    <property type="evidence" value="ECO:0007669"/>
    <property type="project" value="UniProtKB-KW"/>
</dbReference>
<evidence type="ECO:0000313" key="17">
    <source>
        <dbReference type="Proteomes" id="UP000292627"/>
    </source>
</evidence>
<dbReference type="PANTHER" id="PTHR34697:SF2">
    <property type="entry name" value="PHOSPHATIDYLGLYCEROL LYSYLTRANSFERASE"/>
    <property type="match status" value="1"/>
</dbReference>
<keyword evidence="10 14" id="KW-0472">Membrane</keyword>
<dbReference type="EC" id="2.3.2.3" evidence="3"/>
<evidence type="ECO:0000313" key="16">
    <source>
        <dbReference type="EMBL" id="TAA24349.1"/>
    </source>
</evidence>
<evidence type="ECO:0000256" key="13">
    <source>
        <dbReference type="ARBA" id="ARBA00047540"/>
    </source>
</evidence>
<evidence type="ECO:0000256" key="4">
    <source>
        <dbReference type="ARBA" id="ARBA00021546"/>
    </source>
</evidence>
<feature type="transmembrane region" description="Helical" evidence="14">
    <location>
        <begin position="452"/>
        <end position="479"/>
    </location>
</feature>
<feature type="transmembrane region" description="Helical" evidence="14">
    <location>
        <begin position="67"/>
        <end position="86"/>
    </location>
</feature>
<feature type="transmembrane region" description="Helical" evidence="14">
    <location>
        <begin position="300"/>
        <end position="319"/>
    </location>
</feature>
<comment type="subcellular location">
    <subcellularLocation>
        <location evidence="1">Cell membrane</location>
        <topology evidence="1">Multi-pass membrane protein</topology>
    </subcellularLocation>
</comment>
<evidence type="ECO:0000256" key="6">
    <source>
        <dbReference type="ARBA" id="ARBA00022679"/>
    </source>
</evidence>
<dbReference type="GO" id="GO:0005886">
    <property type="term" value="C:plasma membrane"/>
    <property type="evidence" value="ECO:0007669"/>
    <property type="project" value="UniProtKB-SubCell"/>
</dbReference>
<feature type="domain" description="Phosphatidylglycerol lysyltransferase C-terminal" evidence="15">
    <location>
        <begin position="542"/>
        <end position="832"/>
    </location>
</feature>
<keyword evidence="5" id="KW-1003">Cell membrane</keyword>
<evidence type="ECO:0000256" key="9">
    <source>
        <dbReference type="ARBA" id="ARBA00023098"/>
    </source>
</evidence>
<keyword evidence="8 14" id="KW-1133">Transmembrane helix</keyword>
<evidence type="ECO:0000256" key="7">
    <source>
        <dbReference type="ARBA" id="ARBA00022692"/>
    </source>
</evidence>
<evidence type="ECO:0000256" key="3">
    <source>
        <dbReference type="ARBA" id="ARBA00012014"/>
    </source>
</evidence>
<dbReference type="EMBL" id="SHMC01000004">
    <property type="protein sequence ID" value="TAA24349.1"/>
    <property type="molecule type" value="Genomic_DNA"/>
</dbReference>
<dbReference type="SUPFAM" id="SSF55729">
    <property type="entry name" value="Acyl-CoA N-acyltransferases (Nat)"/>
    <property type="match status" value="1"/>
</dbReference>
<name>A0A4Q8L811_9GAMM</name>
<dbReference type="OrthoDB" id="145485at2"/>
<keyword evidence="11" id="KW-0046">Antibiotic resistance</keyword>
<gene>
    <name evidence="16" type="primary">mprF</name>
    <name evidence="16" type="ORF">EA660_11465</name>
</gene>
<proteinExistence type="inferred from homology"/>
<organism evidence="16 17">
    <name type="scientific">Pseudoxanthomonas winnipegensis</name>
    <dbReference type="NCBI Taxonomy" id="2480810"/>
    <lineage>
        <taxon>Bacteria</taxon>
        <taxon>Pseudomonadati</taxon>
        <taxon>Pseudomonadota</taxon>
        <taxon>Gammaproteobacteria</taxon>
        <taxon>Lysobacterales</taxon>
        <taxon>Lysobacteraceae</taxon>
        <taxon>Pseudoxanthomonas</taxon>
    </lineage>
</organism>
<dbReference type="InterPro" id="IPR016181">
    <property type="entry name" value="Acyl_CoA_acyltransferase"/>
</dbReference>
<feature type="transmembrane region" description="Helical" evidence="14">
    <location>
        <begin position="26"/>
        <end position="46"/>
    </location>
</feature>
<dbReference type="PANTHER" id="PTHR34697">
    <property type="entry name" value="PHOSPHATIDYLGLYCEROL LYSYLTRANSFERASE"/>
    <property type="match status" value="1"/>
</dbReference>
<feature type="transmembrane region" description="Helical" evidence="14">
    <location>
        <begin position="400"/>
        <end position="417"/>
    </location>
</feature>
<evidence type="ECO:0000256" key="14">
    <source>
        <dbReference type="SAM" id="Phobius"/>
    </source>
</evidence>
<feature type="transmembrane region" description="Helical" evidence="14">
    <location>
        <begin position="331"/>
        <end position="352"/>
    </location>
</feature>
<evidence type="ECO:0000256" key="10">
    <source>
        <dbReference type="ARBA" id="ARBA00023136"/>
    </source>
</evidence>
<comment type="catalytic activity">
    <reaction evidence="13">
        <text>L-lysyl-tRNA(Lys) + a 1,2-diacyl-sn-glycero-3-phospho-(1'-sn-glycerol) = a 1,2-diacyl-sn-glycero-3-phospho-1'-(3'-O-L-lysyl)-sn-glycerol + tRNA(Lys)</text>
        <dbReference type="Rhea" id="RHEA:10668"/>
        <dbReference type="Rhea" id="RHEA-COMP:9696"/>
        <dbReference type="Rhea" id="RHEA-COMP:9697"/>
        <dbReference type="ChEBI" id="CHEBI:64716"/>
        <dbReference type="ChEBI" id="CHEBI:75792"/>
        <dbReference type="ChEBI" id="CHEBI:78442"/>
        <dbReference type="ChEBI" id="CHEBI:78529"/>
        <dbReference type="EC" id="2.3.2.3"/>
    </reaction>
</comment>
<evidence type="ECO:0000256" key="5">
    <source>
        <dbReference type="ARBA" id="ARBA00022475"/>
    </source>
</evidence>
<dbReference type="GO" id="GO:0055091">
    <property type="term" value="P:phospholipid homeostasis"/>
    <property type="evidence" value="ECO:0007669"/>
    <property type="project" value="TreeGrafter"/>
</dbReference>
<feature type="transmembrane region" description="Helical" evidence="14">
    <location>
        <begin position="106"/>
        <end position="127"/>
    </location>
</feature>
<dbReference type="GO" id="GO:0046677">
    <property type="term" value="P:response to antibiotic"/>
    <property type="evidence" value="ECO:0007669"/>
    <property type="project" value="UniProtKB-KW"/>
</dbReference>
<dbReference type="Proteomes" id="UP000292627">
    <property type="component" value="Unassembled WGS sequence"/>
</dbReference>
<feature type="transmembrane region" description="Helical" evidence="14">
    <location>
        <begin position="139"/>
        <end position="165"/>
    </location>
</feature>
<keyword evidence="9" id="KW-0443">Lipid metabolism</keyword>
<accession>A0A4Q8L811</accession>
<feature type="transmembrane region" description="Helical" evidence="14">
    <location>
        <begin position="219"/>
        <end position="240"/>
    </location>
</feature>
<evidence type="ECO:0000256" key="1">
    <source>
        <dbReference type="ARBA" id="ARBA00004651"/>
    </source>
</evidence>
<comment type="caution">
    <text evidence="16">The sequence shown here is derived from an EMBL/GenBank/DDBJ whole genome shotgun (WGS) entry which is preliminary data.</text>
</comment>
<dbReference type="InterPro" id="IPR051211">
    <property type="entry name" value="PG_lysyltransferase"/>
</dbReference>
<protein>
    <recommendedName>
        <fullName evidence="4">Phosphatidylglycerol lysyltransferase</fullName>
        <ecNumber evidence="3">2.3.2.3</ecNumber>
    </recommendedName>
    <alternativeName>
        <fullName evidence="12">Lysylphosphatidylglycerol synthase</fullName>
    </alternativeName>
</protein>
<feature type="transmembrane region" description="Helical" evidence="14">
    <location>
        <begin position="246"/>
        <end position="264"/>
    </location>
</feature>
<evidence type="ECO:0000259" key="15">
    <source>
        <dbReference type="Pfam" id="PF09924"/>
    </source>
</evidence>
<feature type="transmembrane region" description="Helical" evidence="14">
    <location>
        <begin position="372"/>
        <end position="393"/>
    </location>
</feature>
<evidence type="ECO:0000256" key="2">
    <source>
        <dbReference type="ARBA" id="ARBA00008627"/>
    </source>
</evidence>
<dbReference type="RefSeq" id="WP_130551688.1">
    <property type="nucleotide sequence ID" value="NZ_SHMC01000004.1"/>
</dbReference>
<dbReference type="Pfam" id="PF09924">
    <property type="entry name" value="LPG_synthase_C"/>
    <property type="match status" value="1"/>
</dbReference>
<comment type="similarity">
    <text evidence="2">Belongs to the LPG synthase family.</text>
</comment>
<keyword evidence="7 14" id="KW-0812">Transmembrane</keyword>
<evidence type="ECO:0000256" key="8">
    <source>
        <dbReference type="ARBA" id="ARBA00022989"/>
    </source>
</evidence>
<keyword evidence="6" id="KW-0808">Transferase</keyword>
<dbReference type="AlphaFoldDB" id="A0A4Q8L811"/>
<feature type="transmembrane region" description="Helical" evidence="14">
    <location>
        <begin position="177"/>
        <end position="198"/>
    </location>
</feature>
<evidence type="ECO:0000256" key="12">
    <source>
        <dbReference type="ARBA" id="ARBA00031899"/>
    </source>
</evidence>
<dbReference type="InterPro" id="IPR024320">
    <property type="entry name" value="LPG_synthase_C"/>
</dbReference>
<sequence length="860" mass="92776">MTLSQLRARGAFVDTWLPRLQRARPWLLGLAALVVAALVVDAFIDLSRQITYDGVIASVRDVPGWKLGLALAATALSFFSLTGYDASALRYAGARVPYRVVAKTAFIAYALSNMIGLGVFTGGAVRLRLYGAAGVEAGLITRAIAFNALAFGLGISVVGAGGVLLDARELAPLAHMPVWMLQALAVAALALAGALMWACRRGEFRLGPIRIRLPAPSMAWQQLGVSVVDIVASAAVMWFLLPDGAIGFPAFVGFYAAAMVLGVISHVPGGLGVFEAVMLLALKGTVPSDQLAGALVLYRLIYYVLPLLLAMVVLAVHELRRSPAAPVGRAVVGLAPHLLAAFTAVVAIMLLVSGVTPATDQATELLAMHVPLLLVEASHFLSSIAGVAMLFVARALLRRLDAAWWAAVVLTLAALVLALPKGLAVDESLVLGSLMAVLLLSRKQFTRKASLLAVPFSGGWLLAMVVVCVAVTALLFFVYRDVAYANQLWWQFEFDGNAPRSLRAMVGVSILALVLALRQLLRPPAPPLPLPSAEELARAQEILRRQPSADAALALTGDKPLLFSEKGDAFVMFGRQGKSWVALFDPVGPREAWPELVWRFLERARESGARGCFYQVRPDALPLYLDAGLRLFKLGEYAWVPLAGFSLQGKRRGNLRNGVNRSEREGLSFSLVEREEVAALLPELRAVSDAWLDKHNTAEKRFSVGAFDDAYIVRNPVAVVRREGRIIAFASLLVTDLQQEVSIDLMRQLEDAPNGTMDFLFCKLMLHFAQAGYARFGLGMAPLSGMAGHALAPRWHRIGRLLFAHGEHFYNFRGLRAFKEKFDPQWEARYLAAPGGMAPLLVMGDVAALISGGYKGVIGK</sequence>
<dbReference type="InterPro" id="IPR022791">
    <property type="entry name" value="L-PG_synthase/AglD"/>
</dbReference>
<dbReference type="Pfam" id="PF03706">
    <property type="entry name" value="LPG_synthase_TM"/>
    <property type="match status" value="1"/>
</dbReference>
<feature type="transmembrane region" description="Helical" evidence="14">
    <location>
        <begin position="502"/>
        <end position="521"/>
    </location>
</feature>
<dbReference type="GO" id="GO:0050071">
    <property type="term" value="F:phosphatidylglycerol lysyltransferase activity"/>
    <property type="evidence" value="ECO:0007669"/>
    <property type="project" value="UniProtKB-EC"/>
</dbReference>
<dbReference type="NCBIfam" id="NF033480">
    <property type="entry name" value="bifunc_MprF"/>
    <property type="match status" value="1"/>
</dbReference>
<reference evidence="16 17" key="1">
    <citation type="submission" date="2019-02" db="EMBL/GenBank/DDBJ databases">
        <title>WGS of Pseudoxanthomonas species novum from clinical isolates.</title>
        <authorList>
            <person name="Bernier A.-M."/>
            <person name="Bernard K."/>
            <person name="Vachon A."/>
        </authorList>
    </citation>
    <scope>NUCLEOTIDE SEQUENCE [LARGE SCALE GENOMIC DNA]</scope>
    <source>
        <strain evidence="16 17">NML171200</strain>
    </source>
</reference>